<comment type="caution">
    <text evidence="1">The sequence shown here is derived from an EMBL/GenBank/DDBJ whole genome shotgun (WGS) entry which is preliminary data.</text>
</comment>
<accession>A0AAE0FB83</accession>
<feature type="non-terminal residue" evidence="1">
    <location>
        <position position="1"/>
    </location>
</feature>
<keyword evidence="2" id="KW-1185">Reference proteome</keyword>
<evidence type="ECO:0000313" key="1">
    <source>
        <dbReference type="EMBL" id="KAK3256420.1"/>
    </source>
</evidence>
<gene>
    <name evidence="1" type="ORF">CYMTET_34445</name>
</gene>
<sequence length="83" mass="9190">VAFERGLNTVLPLENEGSIQGCLWNEGSTRAVEELYVGDADTIYQSQPIGRRNVRVDIDMGNGRMLVAAQLLGRFVMFPPLHS</sequence>
<dbReference type="Proteomes" id="UP001190700">
    <property type="component" value="Unassembled WGS sequence"/>
</dbReference>
<dbReference type="AlphaFoldDB" id="A0AAE0FB83"/>
<protein>
    <submittedName>
        <fullName evidence="1">Uncharacterized protein</fullName>
    </submittedName>
</protein>
<evidence type="ECO:0000313" key="2">
    <source>
        <dbReference type="Proteomes" id="UP001190700"/>
    </source>
</evidence>
<organism evidence="1 2">
    <name type="scientific">Cymbomonas tetramitiformis</name>
    <dbReference type="NCBI Taxonomy" id="36881"/>
    <lineage>
        <taxon>Eukaryota</taxon>
        <taxon>Viridiplantae</taxon>
        <taxon>Chlorophyta</taxon>
        <taxon>Pyramimonadophyceae</taxon>
        <taxon>Pyramimonadales</taxon>
        <taxon>Pyramimonadaceae</taxon>
        <taxon>Cymbomonas</taxon>
    </lineage>
</organism>
<dbReference type="EMBL" id="LGRX02021675">
    <property type="protein sequence ID" value="KAK3256420.1"/>
    <property type="molecule type" value="Genomic_DNA"/>
</dbReference>
<reference evidence="1 2" key="1">
    <citation type="journal article" date="2015" name="Genome Biol. Evol.">
        <title>Comparative Genomics of a Bacterivorous Green Alga Reveals Evolutionary Causalities and Consequences of Phago-Mixotrophic Mode of Nutrition.</title>
        <authorList>
            <person name="Burns J.A."/>
            <person name="Paasch A."/>
            <person name="Narechania A."/>
            <person name="Kim E."/>
        </authorList>
    </citation>
    <scope>NUCLEOTIDE SEQUENCE [LARGE SCALE GENOMIC DNA]</scope>
    <source>
        <strain evidence="1 2">PLY_AMNH</strain>
    </source>
</reference>
<proteinExistence type="predicted"/>
<name>A0AAE0FB83_9CHLO</name>